<dbReference type="Proteomes" id="UP001253595">
    <property type="component" value="Unassembled WGS sequence"/>
</dbReference>
<dbReference type="SUPFAM" id="SSF53850">
    <property type="entry name" value="Periplasmic binding protein-like II"/>
    <property type="match status" value="1"/>
</dbReference>
<dbReference type="InterPro" id="IPR000847">
    <property type="entry name" value="LysR_HTH_N"/>
</dbReference>
<evidence type="ECO:0000256" key="4">
    <source>
        <dbReference type="ARBA" id="ARBA00023163"/>
    </source>
</evidence>
<dbReference type="PANTHER" id="PTHR30537">
    <property type="entry name" value="HTH-TYPE TRANSCRIPTIONAL REGULATOR"/>
    <property type="match status" value="1"/>
</dbReference>
<gene>
    <name evidence="6" type="ORF">J2X05_002575</name>
</gene>
<comment type="caution">
    <text evidence="6">The sequence shown here is derived from an EMBL/GenBank/DDBJ whole genome shotgun (WGS) entry which is preliminary data.</text>
</comment>
<dbReference type="PROSITE" id="PS50931">
    <property type="entry name" value="HTH_LYSR"/>
    <property type="match status" value="1"/>
</dbReference>
<sequence length="299" mass="32900">MDRLTEMQIYVAVAESEGFAAAARRLGISPPVATRAVADLEARLGVRLLNRTTRYVRVTDAGQRYLEDARRVLVAADEADEAAIGINTEPRGHLTVTAPVLFGRIYVMPGIVDYLQRFPATEVSALFVDRVVNLLEEGVDVALRIGELGDSSFKALRVGSVRRVLCASPDYLARNGLPANPEALTNHPIIVATNLGTNIEWRFMQDDKPFTVRIKPRLSVTSNDSAIEAAARGLGITRVMSYQVAPELESGKLKIVLSEFEPAPVPIHILHREGRYAATKIRSFIDLMAERLRANKSLN</sequence>
<dbReference type="Pfam" id="PF00126">
    <property type="entry name" value="HTH_1"/>
    <property type="match status" value="1"/>
</dbReference>
<comment type="similarity">
    <text evidence="1">Belongs to the LysR transcriptional regulatory family.</text>
</comment>
<evidence type="ECO:0000259" key="5">
    <source>
        <dbReference type="PROSITE" id="PS50931"/>
    </source>
</evidence>
<dbReference type="CDD" id="cd08471">
    <property type="entry name" value="PBP2_CrgA_like_2"/>
    <property type="match status" value="1"/>
</dbReference>
<dbReference type="Gene3D" id="1.10.10.10">
    <property type="entry name" value="Winged helix-like DNA-binding domain superfamily/Winged helix DNA-binding domain"/>
    <property type="match status" value="1"/>
</dbReference>
<feature type="domain" description="HTH lysR-type" evidence="5">
    <location>
        <begin position="1"/>
        <end position="59"/>
    </location>
</feature>
<evidence type="ECO:0000313" key="7">
    <source>
        <dbReference type="Proteomes" id="UP001253595"/>
    </source>
</evidence>
<dbReference type="InterPro" id="IPR036388">
    <property type="entry name" value="WH-like_DNA-bd_sf"/>
</dbReference>
<reference evidence="6 7" key="1">
    <citation type="submission" date="2023-07" db="EMBL/GenBank/DDBJ databases">
        <title>Sorghum-associated microbial communities from plants grown in Nebraska, USA.</title>
        <authorList>
            <person name="Schachtman D."/>
        </authorList>
    </citation>
    <scope>NUCLEOTIDE SEQUENCE [LARGE SCALE GENOMIC DNA]</scope>
    <source>
        <strain evidence="6 7">BE190</strain>
    </source>
</reference>
<dbReference type="PANTHER" id="PTHR30537:SF5">
    <property type="entry name" value="HTH-TYPE TRANSCRIPTIONAL ACTIVATOR TTDR-RELATED"/>
    <property type="match status" value="1"/>
</dbReference>
<keyword evidence="7" id="KW-1185">Reference proteome</keyword>
<proteinExistence type="inferred from homology"/>
<evidence type="ECO:0000313" key="6">
    <source>
        <dbReference type="EMBL" id="MDR7090551.1"/>
    </source>
</evidence>
<dbReference type="InterPro" id="IPR036390">
    <property type="entry name" value="WH_DNA-bd_sf"/>
</dbReference>
<keyword evidence="4" id="KW-0804">Transcription</keyword>
<keyword evidence="3 6" id="KW-0238">DNA-binding</keyword>
<dbReference type="InterPro" id="IPR058163">
    <property type="entry name" value="LysR-type_TF_proteobact-type"/>
</dbReference>
<accession>A0ABU1UZB5</accession>
<dbReference type="Pfam" id="PF03466">
    <property type="entry name" value="LysR_substrate"/>
    <property type="match status" value="1"/>
</dbReference>
<dbReference type="InterPro" id="IPR005119">
    <property type="entry name" value="LysR_subst-bd"/>
</dbReference>
<evidence type="ECO:0000256" key="1">
    <source>
        <dbReference type="ARBA" id="ARBA00009437"/>
    </source>
</evidence>
<evidence type="ECO:0000256" key="2">
    <source>
        <dbReference type="ARBA" id="ARBA00023015"/>
    </source>
</evidence>
<keyword evidence="2" id="KW-0805">Transcription regulation</keyword>
<evidence type="ECO:0000256" key="3">
    <source>
        <dbReference type="ARBA" id="ARBA00023125"/>
    </source>
</evidence>
<organism evidence="6 7">
    <name type="scientific">Cellvibrio fibrivorans</name>
    <dbReference type="NCBI Taxonomy" id="126350"/>
    <lineage>
        <taxon>Bacteria</taxon>
        <taxon>Pseudomonadati</taxon>
        <taxon>Pseudomonadota</taxon>
        <taxon>Gammaproteobacteria</taxon>
        <taxon>Cellvibrionales</taxon>
        <taxon>Cellvibrionaceae</taxon>
        <taxon>Cellvibrio</taxon>
    </lineage>
</organism>
<dbReference type="RefSeq" id="WP_310072956.1">
    <property type="nucleotide sequence ID" value="NZ_JAVDVX010000004.1"/>
</dbReference>
<dbReference type="SUPFAM" id="SSF46785">
    <property type="entry name" value="Winged helix' DNA-binding domain"/>
    <property type="match status" value="1"/>
</dbReference>
<dbReference type="Gene3D" id="3.40.190.290">
    <property type="match status" value="1"/>
</dbReference>
<name>A0ABU1UZB5_9GAMM</name>
<protein>
    <submittedName>
        <fullName evidence="6">DNA-binding transcriptional LysR family regulator</fullName>
    </submittedName>
</protein>
<dbReference type="EMBL" id="JAVDVX010000004">
    <property type="protein sequence ID" value="MDR7090551.1"/>
    <property type="molecule type" value="Genomic_DNA"/>
</dbReference>
<dbReference type="GO" id="GO:0003677">
    <property type="term" value="F:DNA binding"/>
    <property type="evidence" value="ECO:0007669"/>
    <property type="project" value="UniProtKB-KW"/>
</dbReference>